<keyword evidence="1" id="KW-0812">Transmembrane</keyword>
<accession>A0A377U2W9</accession>
<reference evidence="2 3" key="1">
    <citation type="submission" date="2018-06" db="EMBL/GenBank/DDBJ databases">
        <authorList>
            <consortium name="Pathogen Informatics"/>
            <person name="Doyle S."/>
        </authorList>
    </citation>
    <scope>NUCLEOTIDE SEQUENCE [LARGE SCALE GENOMIC DNA]</scope>
    <source>
        <strain evidence="2 3">NCTC9140</strain>
    </source>
</reference>
<dbReference type="InterPro" id="IPR019629">
    <property type="entry name" value="Uncharacterised_HI1736/YgjV"/>
</dbReference>
<feature type="transmembrane region" description="Helical" evidence="1">
    <location>
        <begin position="35"/>
        <end position="53"/>
    </location>
</feature>
<dbReference type="AlphaFoldDB" id="A0A377U2W9"/>
<sequence>MTAYWLAQGVGVIAFLIGITTFINRDERRFRLQLAVYSAIIGVHFFLMGAGPAGMSAGLNALRTVISLRTRSLWVMTVFILLTLILGLGKLAACHGAAADHWHRRQHLGAVSLQRANRPLRDVVLHRLLGHA</sequence>
<evidence type="ECO:0000256" key="1">
    <source>
        <dbReference type="SAM" id="Phobius"/>
    </source>
</evidence>
<organism evidence="2 3">
    <name type="scientific">Klebsiella pneumoniae</name>
    <dbReference type="NCBI Taxonomy" id="573"/>
    <lineage>
        <taxon>Bacteria</taxon>
        <taxon>Pseudomonadati</taxon>
        <taxon>Pseudomonadota</taxon>
        <taxon>Gammaproteobacteria</taxon>
        <taxon>Enterobacterales</taxon>
        <taxon>Enterobacteriaceae</taxon>
        <taxon>Klebsiella/Raoultella group</taxon>
        <taxon>Klebsiella</taxon>
        <taxon>Klebsiella pneumoniae complex</taxon>
    </lineage>
</organism>
<evidence type="ECO:0000313" key="3">
    <source>
        <dbReference type="Proteomes" id="UP000254938"/>
    </source>
</evidence>
<keyword evidence="1" id="KW-1133">Transmembrane helix</keyword>
<dbReference type="EMBL" id="UGKQ01000007">
    <property type="protein sequence ID" value="STS85431.1"/>
    <property type="molecule type" value="Genomic_DNA"/>
</dbReference>
<feature type="transmembrane region" description="Helical" evidence="1">
    <location>
        <begin position="73"/>
        <end position="98"/>
    </location>
</feature>
<evidence type="ECO:0000313" key="2">
    <source>
        <dbReference type="EMBL" id="STS85431.1"/>
    </source>
</evidence>
<name>A0A377U2W9_KLEPN</name>
<gene>
    <name evidence="2" type="primary">ygjV</name>
    <name evidence="2" type="ORF">NCTC9140_07259</name>
</gene>
<dbReference type="Proteomes" id="UP000254938">
    <property type="component" value="Unassembled WGS sequence"/>
</dbReference>
<feature type="transmembrane region" description="Helical" evidence="1">
    <location>
        <begin position="6"/>
        <end position="23"/>
    </location>
</feature>
<protein>
    <submittedName>
        <fullName evidence="2">Inner membrane protein ygjV</fullName>
    </submittedName>
</protein>
<keyword evidence="1" id="KW-0472">Membrane</keyword>
<dbReference type="Pfam" id="PF10688">
    <property type="entry name" value="Imp-YgjV"/>
    <property type="match status" value="1"/>
</dbReference>
<proteinExistence type="predicted"/>